<reference evidence="3 4" key="1">
    <citation type="submission" date="2015-01" db="EMBL/GenBank/DDBJ databases">
        <title>Evolution of Trichinella species and genotypes.</title>
        <authorList>
            <person name="Korhonen P.K."/>
            <person name="Edoardo P."/>
            <person name="Giuseppe L.R."/>
            <person name="Gasser R.B."/>
        </authorList>
    </citation>
    <scope>NUCLEOTIDE SEQUENCE [LARGE SCALE GENOMIC DNA]</scope>
    <source>
        <strain evidence="3">ISS1980</strain>
    </source>
</reference>
<gene>
    <name evidence="3" type="primary">Dnase2</name>
    <name evidence="3" type="ORF">T10_5937</name>
</gene>
<dbReference type="InterPro" id="IPR004947">
    <property type="entry name" value="DNase_II"/>
</dbReference>
<feature type="non-terminal residue" evidence="3">
    <location>
        <position position="1"/>
    </location>
</feature>
<dbReference type="GO" id="GO:0004531">
    <property type="term" value="F:deoxyribonuclease II activity"/>
    <property type="evidence" value="ECO:0007669"/>
    <property type="project" value="InterPro"/>
</dbReference>
<evidence type="ECO:0000256" key="2">
    <source>
        <dbReference type="ARBA" id="ARBA00022801"/>
    </source>
</evidence>
<name>A0A0V1M2H8_9BILA</name>
<evidence type="ECO:0000256" key="1">
    <source>
        <dbReference type="ARBA" id="ARBA00007527"/>
    </source>
</evidence>
<dbReference type="EMBL" id="JYDO01000288">
    <property type="protein sequence ID" value="KRZ65850.1"/>
    <property type="molecule type" value="Genomic_DNA"/>
</dbReference>
<evidence type="ECO:0000313" key="4">
    <source>
        <dbReference type="Proteomes" id="UP000054843"/>
    </source>
</evidence>
<dbReference type="Pfam" id="PF03265">
    <property type="entry name" value="DNase_II"/>
    <property type="match status" value="5"/>
</dbReference>
<proteinExistence type="inferred from homology"/>
<evidence type="ECO:0000313" key="3">
    <source>
        <dbReference type="EMBL" id="KRZ65850.1"/>
    </source>
</evidence>
<keyword evidence="4" id="KW-1185">Reference proteome</keyword>
<organism evidence="3 4">
    <name type="scientific">Trichinella papuae</name>
    <dbReference type="NCBI Taxonomy" id="268474"/>
    <lineage>
        <taxon>Eukaryota</taxon>
        <taxon>Metazoa</taxon>
        <taxon>Ecdysozoa</taxon>
        <taxon>Nematoda</taxon>
        <taxon>Enoplea</taxon>
        <taxon>Dorylaimia</taxon>
        <taxon>Trichinellida</taxon>
        <taxon>Trichinellidae</taxon>
        <taxon>Trichinella</taxon>
    </lineage>
</organism>
<dbReference type="Proteomes" id="UP000054843">
    <property type="component" value="Unassembled WGS sequence"/>
</dbReference>
<dbReference type="CDD" id="cd09120">
    <property type="entry name" value="PLDc_DNaseII_1"/>
    <property type="match status" value="3"/>
</dbReference>
<protein>
    <submittedName>
        <fullName evidence="3">Deoxyribonuclease-2-alpha</fullName>
    </submittedName>
</protein>
<dbReference type="GO" id="GO:0006309">
    <property type="term" value="P:apoptotic DNA fragmentation"/>
    <property type="evidence" value="ECO:0007669"/>
    <property type="project" value="TreeGrafter"/>
</dbReference>
<comment type="similarity">
    <text evidence="1">Belongs to the DNase II family.</text>
</comment>
<keyword evidence="2" id="KW-0378">Hydrolase</keyword>
<accession>A0A0V1M2H8</accession>
<comment type="caution">
    <text evidence="3">The sequence shown here is derived from an EMBL/GenBank/DDBJ whole genome shotgun (WGS) entry which is preliminary data.</text>
</comment>
<dbReference type="PANTHER" id="PTHR10858">
    <property type="entry name" value="DEOXYRIBONUCLEASE II"/>
    <property type="match status" value="1"/>
</dbReference>
<dbReference type="PANTHER" id="PTHR10858:SF30">
    <property type="entry name" value="CELL-DEATH-RELATED NUCLEASE 7"/>
    <property type="match status" value="1"/>
</dbReference>
<dbReference type="OrthoDB" id="10261598at2759"/>
<sequence length="1524" mass="168675">TPEKQIPGAAVCLENANVYNAFSTAAANFIEIMNISIILILISLNCCTAQVATCKDDADNNPPNVVSSSIMKSEGNPAWAPSAQNVDRNRDHSIVRTMANFIANNINIKVLAYSDDPPNLPPRNEKSKAKGVLLVDNRANDAAAWFVHTVPNFLAYLGGYSWPPTETAKGHMFLCLSLSEAHLNSVAKAVRYQEPYIYVNNLTPALLNQHIELSNLATGVEIRLTPFLEHAKFTTKGVRAAANIQAFGKHTKSFADIYSRILRSKLSASIRIWAPSDAKSKSICKGQHKLRKIASPMQFAGNQVSREVDSTNWALVDGKNTVCLTTNDYKIAERQIPGAAVCLENAVTSKIMKSEGNPAWAPSAQNVNHNVDHSIVRTMAHFIANNGGIKVLAYSDDPPNIPPRNEKSRAKGVLLVDNTVTDAAAWFVHTVPNFLAHLGGYSWPPAETAKGHMFLCVSFIEAHLNSVAKAIRYQEPFIYANNLPDALLNIHKELSNLVNGVEVRVTPFLVNEKFVTKREQVETNIQTFGKHTKSFADIYAKVLRMKLSASIRIWAPSDARSKSICKGQYHLRKISSPMQLDGVQVSREADSAKWALIDGKNTVCFTTNDYKVQLYVYKMLVFITLLVQQRFFVYKPPNEVNTKIMKSEGNPAWNPSRSAINTDRQHSVVQTMANFILNDAQIKVVAYSDDPPNLPPRKEKGKAKGVLLIDIRVNDAAAWFLHTVPNFLAHLGAYSWPQTETAKGHMFLCVSFIEAHLNSVAKAIRYQQPYIYANNLPDTVLNQHNELSNLVNAVDIRVTPFVGQAKFTTKAAQAVANIEAFGKHTKSFSDIYARVLKNKFAASIRVWAPSDAKSKSVCKGQYHLRKVASPMQFAGDQVSREADSAKWALIEGKNTVCFTTNDYKAAEKQIPGAAVCLENAGVYNAFSAAAVNVEACNKSFVYKPPNEISTKVMKSGPDPAWGNSVRSINNAQHSIGRTMVDFVRNTPQIKVLAYNNDPPNLPPGKETSKAKGVLLVDNTVTDAAAWFIHTAPNFLAHLGGYTWPAAETAKGHMFLCLSLNEIHLNSVAKALRYQEPYIYANNLPVAILNQHEELSNLVNGIEVRVTPFLEHARFVTKRTQVEANVQVFGKHTKSFSDIYGRVLRNKLSASIRIWAHSDARSKSICKGQHKLRKIASPMQFADSEVSREADSTRWALVEGKNTVCLTTNDYKASEKQIPGAAVCIENAHLNDADNSNCYFDITRKQLGARYFVYKPPNVLQTKIMQSGLNPAWAPSAQPIQSNNGHSIVQTMAHFIADNPNIKVLAYSDDPPNLPPRNEKSKAKGVLLIDNSAANAAAWLVHTVPKFLSHLGGYSWPQTETAKGHIFLCLSINEESLNAVARAVRYQEPYIYANNLPLALLNQHNELSNLATGVEIRVTPFLEHAKLATRNNGANVQAFGKHTKSFADMYERVLRNKLSAKIRIWAPSDVRSKSICRGQYHLRKIVSPMQFDGVQVSREADSAKWALVEGKNTVCFTTNDYKVNC</sequence>